<accession>A0A166J1L6</accession>
<gene>
    <name evidence="2" type="ORF">A2T98_14355</name>
</gene>
<keyword evidence="1" id="KW-0812">Transmembrane</keyword>
<protein>
    <submittedName>
        <fullName evidence="2">Uncharacterized protein</fullName>
    </submittedName>
</protein>
<keyword evidence="1" id="KW-0472">Membrane</keyword>
<feature type="transmembrane region" description="Helical" evidence="1">
    <location>
        <begin position="62"/>
        <end position="85"/>
    </location>
</feature>
<proteinExistence type="predicted"/>
<dbReference type="GeneID" id="78019286"/>
<sequence length="88" mass="9252">MTDILNNPEIRDFFTSLLAGELNIATEFAWIVIATALSMIGGAIGAMLLAGKDIGYQFAATLGALFGPAGVIPAIILSFAVLKLFTNY</sequence>
<dbReference type="AlphaFoldDB" id="A0A166J1L6"/>
<dbReference type="OrthoDB" id="466155at2"/>
<comment type="caution">
    <text evidence="2">The sequence shown here is derived from an EMBL/GenBank/DDBJ whole genome shotgun (WGS) entry which is preliminary data.</text>
</comment>
<evidence type="ECO:0000313" key="3">
    <source>
        <dbReference type="Proteomes" id="UP000076555"/>
    </source>
</evidence>
<name>A0A166J1L6_NODSP</name>
<keyword evidence="1" id="KW-1133">Transmembrane helix</keyword>
<organism evidence="2 3">
    <name type="scientific">Nodularia spumigena CENA596</name>
    <dbReference type="NCBI Taxonomy" id="1819295"/>
    <lineage>
        <taxon>Bacteria</taxon>
        <taxon>Bacillati</taxon>
        <taxon>Cyanobacteriota</taxon>
        <taxon>Cyanophyceae</taxon>
        <taxon>Nostocales</taxon>
        <taxon>Nodulariaceae</taxon>
        <taxon>Nodularia</taxon>
    </lineage>
</organism>
<evidence type="ECO:0000256" key="1">
    <source>
        <dbReference type="SAM" id="Phobius"/>
    </source>
</evidence>
<evidence type="ECO:0000313" key="2">
    <source>
        <dbReference type="EMBL" id="KZL49121.1"/>
    </source>
</evidence>
<dbReference type="EMBL" id="LWAJ01000196">
    <property type="protein sequence ID" value="KZL49121.1"/>
    <property type="molecule type" value="Genomic_DNA"/>
</dbReference>
<dbReference type="Proteomes" id="UP000076555">
    <property type="component" value="Unassembled WGS sequence"/>
</dbReference>
<feature type="transmembrane region" description="Helical" evidence="1">
    <location>
        <begin position="28"/>
        <end position="50"/>
    </location>
</feature>
<dbReference type="RefSeq" id="WP_006194520.1">
    <property type="nucleotide sequence ID" value="NZ_CAWMRI010000196.1"/>
</dbReference>
<reference evidence="2 3" key="1">
    <citation type="submission" date="2016-04" db="EMBL/GenBank/DDBJ databases">
        <title>Draft Genome Assembly of the Bloom-forming Cyanobacterium Nodularia spumigena Strain CENA596 in Shrimp Production Ponds.</title>
        <authorList>
            <person name="Popin R.V."/>
            <person name="Rigonato J."/>
            <person name="Abreu V.A."/>
            <person name="Andreote A.P."/>
            <person name="Silveira S.B."/>
            <person name="Odebrecht C."/>
            <person name="Fiore M.F."/>
        </authorList>
    </citation>
    <scope>NUCLEOTIDE SEQUENCE [LARGE SCALE GENOMIC DNA]</scope>
    <source>
        <strain evidence="2 3">CENA596</strain>
    </source>
</reference>